<dbReference type="Proteomes" id="UP001162164">
    <property type="component" value="Unassembled WGS sequence"/>
</dbReference>
<dbReference type="InterPro" id="IPR049512">
    <property type="entry name" value="DJR-like_dom"/>
</dbReference>
<proteinExistence type="predicted"/>
<evidence type="ECO:0000313" key="3">
    <source>
        <dbReference type="Proteomes" id="UP001162164"/>
    </source>
</evidence>
<evidence type="ECO:0000313" key="2">
    <source>
        <dbReference type="EMBL" id="KAJ8967361.1"/>
    </source>
</evidence>
<evidence type="ECO:0000259" key="1">
    <source>
        <dbReference type="Pfam" id="PF21738"/>
    </source>
</evidence>
<dbReference type="PANTHER" id="PTHR36159">
    <property type="entry name" value="PROTEIN CBG23766"/>
    <property type="match status" value="1"/>
</dbReference>
<accession>A0ABQ9IWR3</accession>
<gene>
    <name evidence="2" type="ORF">NQ317_014813</name>
</gene>
<name>A0ABQ9IWR3_9CUCU</name>
<comment type="caution">
    <text evidence="2">The sequence shown here is derived from an EMBL/GenBank/DDBJ whole genome shotgun (WGS) entry which is preliminary data.</text>
</comment>
<reference evidence="2" key="1">
    <citation type="journal article" date="2023" name="Insect Mol. Biol.">
        <title>Genome sequencing provides insights into the evolution of gene families encoding plant cell wall-degrading enzymes in longhorned beetles.</title>
        <authorList>
            <person name="Shin N.R."/>
            <person name="Okamura Y."/>
            <person name="Kirsch R."/>
            <person name="Pauchet Y."/>
        </authorList>
    </citation>
    <scope>NUCLEOTIDE SEQUENCE</scope>
    <source>
        <strain evidence="2">MMC_N1</strain>
    </source>
</reference>
<dbReference type="EMBL" id="JAPWTJ010002202">
    <property type="protein sequence ID" value="KAJ8967361.1"/>
    <property type="molecule type" value="Genomic_DNA"/>
</dbReference>
<dbReference type="Pfam" id="PF21738">
    <property type="entry name" value="DJR-like_dom"/>
    <property type="match status" value="1"/>
</dbReference>
<keyword evidence="3" id="KW-1185">Reference proteome</keyword>
<sequence length="209" mass="23720">MSTNVMDLLNITGQPYSDSFIEDYQFHSYQTYISGNIGFNDEIRIPIQDLDAYTAPGDSYLYIEGKLLQGNGNKPVKLEFINNGVSFLFRELRYELNGIVVDSVRNVGLTSTLKNYLSYNENESVVLQNAGWFPKKIIPTDLKTNPNDTKIISDDDGNFNVSIPLKFLAGFFEDFQKIIVNMKQELVLIRSSNDLDCIYSNDPFLLPSP</sequence>
<feature type="domain" description="Double jelly roll-like" evidence="1">
    <location>
        <begin position="81"/>
        <end position="201"/>
    </location>
</feature>
<protein>
    <recommendedName>
        <fullName evidence="1">Double jelly roll-like domain-containing protein</fullName>
    </recommendedName>
</protein>
<organism evidence="2 3">
    <name type="scientific">Molorchus minor</name>
    <dbReference type="NCBI Taxonomy" id="1323400"/>
    <lineage>
        <taxon>Eukaryota</taxon>
        <taxon>Metazoa</taxon>
        <taxon>Ecdysozoa</taxon>
        <taxon>Arthropoda</taxon>
        <taxon>Hexapoda</taxon>
        <taxon>Insecta</taxon>
        <taxon>Pterygota</taxon>
        <taxon>Neoptera</taxon>
        <taxon>Endopterygota</taxon>
        <taxon>Coleoptera</taxon>
        <taxon>Polyphaga</taxon>
        <taxon>Cucujiformia</taxon>
        <taxon>Chrysomeloidea</taxon>
        <taxon>Cerambycidae</taxon>
        <taxon>Lamiinae</taxon>
        <taxon>Monochamini</taxon>
        <taxon>Molorchus</taxon>
    </lineage>
</organism>
<dbReference type="PANTHER" id="PTHR36159:SF1">
    <property type="entry name" value="RETROVIRUS-RELATED POL POLYPROTEIN FROM TRANSPOSON 412-LIKE PROTEIN"/>
    <property type="match status" value="1"/>
</dbReference>